<gene>
    <name evidence="11" type="ORF">ODALV1_LOCUS15892</name>
</gene>
<evidence type="ECO:0000313" key="11">
    <source>
        <dbReference type="EMBL" id="CAL8113042.1"/>
    </source>
</evidence>
<dbReference type="Gene3D" id="3.40.50.300">
    <property type="entry name" value="P-loop containing nucleotide triphosphate hydrolases"/>
    <property type="match status" value="1"/>
</dbReference>
<dbReference type="Gene3D" id="1.20.1560.10">
    <property type="entry name" value="ABC transporter type 1, transmembrane domain"/>
    <property type="match status" value="1"/>
</dbReference>
<dbReference type="InterPro" id="IPR017871">
    <property type="entry name" value="ABC_transporter-like_CS"/>
</dbReference>
<organism evidence="11 12">
    <name type="scientific">Orchesella dallaii</name>
    <dbReference type="NCBI Taxonomy" id="48710"/>
    <lineage>
        <taxon>Eukaryota</taxon>
        <taxon>Metazoa</taxon>
        <taxon>Ecdysozoa</taxon>
        <taxon>Arthropoda</taxon>
        <taxon>Hexapoda</taxon>
        <taxon>Collembola</taxon>
        <taxon>Entomobryomorpha</taxon>
        <taxon>Entomobryoidea</taxon>
        <taxon>Orchesellidae</taxon>
        <taxon>Orchesellinae</taxon>
        <taxon>Orchesella</taxon>
    </lineage>
</organism>
<sequence length="674" mass="75851">MDCPSSVLVAGLIMGYLVPWRKVYNAANKRLPLLQDTSAVKAILDSGLNCAFILKLGFMFQLVKPLLWPRRLHLQILIVVSMSTVIIGCVVNLYVPIYAQKIVDSLTPTYENDLAQSFINVQAFRWDLVLVFVGLKIVQGVGALSLLTCIQQIMWIPIEQHARHEIQVKFFEHLHKMSLTWMMSTKTGDILGALDRGTESIASTLEHLIYSVFPTIADIIIAMLFLSWKFGWLYGLIVGTQIVLYLILTAYIIEKRSKYQSGINDAENDLRQKVYESMTNFETVKSFGNEEYEKLRYSIALKTLHNRQSRVGITSSILQMSQLLIINSGLLACSMILVYAIVNDRHLSPGDYVLCTSYLAQLYGPLNYLGGYYRELRVNLIDAEYMLEYFNHKPGIMNSPNAYDLKVTDGAVEFRDVSLLNDCGEVILQNVSFSVTPKTTVALVGHSGSGKTSIIRLLLRLLDASSGKVLVDGVDVKDITQTSLRDSISIVPQDTVLFNDTIRNNLRYGKLTATDYEVVLAAKSAQIHDKILSLQDGYDTLVGERGAKLSGGERQRVAISRAILRDPRILILDEATSALDSKTEKDIFDSLQHFCRQRTCLMITHRLAPVVDADCIFVLKKGQIVEKGRHSQLLKLNGLYTSMWNQQSKLENTEALQYEDKSLFHKGRLSNRIL</sequence>
<dbReference type="InterPro" id="IPR011527">
    <property type="entry name" value="ABC1_TM_dom"/>
</dbReference>
<evidence type="ECO:0000256" key="4">
    <source>
        <dbReference type="ARBA" id="ARBA00022840"/>
    </source>
</evidence>
<feature type="transmembrane region" description="Helical" evidence="8">
    <location>
        <begin position="323"/>
        <end position="342"/>
    </location>
</feature>
<dbReference type="InterPro" id="IPR003439">
    <property type="entry name" value="ABC_transporter-like_ATP-bd"/>
</dbReference>
<dbReference type="InterPro" id="IPR039421">
    <property type="entry name" value="Type_1_exporter"/>
</dbReference>
<evidence type="ECO:0000256" key="1">
    <source>
        <dbReference type="ARBA" id="ARBA00004141"/>
    </source>
</evidence>
<feature type="domain" description="ABC transmembrane type-1" evidence="10">
    <location>
        <begin position="79"/>
        <end position="376"/>
    </location>
</feature>
<evidence type="ECO:0008006" key="13">
    <source>
        <dbReference type="Google" id="ProtNLM"/>
    </source>
</evidence>
<dbReference type="SUPFAM" id="SSF52540">
    <property type="entry name" value="P-loop containing nucleoside triphosphate hydrolases"/>
    <property type="match status" value="1"/>
</dbReference>
<feature type="transmembrane region" description="Helical" evidence="8">
    <location>
        <begin position="232"/>
        <end position="253"/>
    </location>
</feature>
<comment type="similarity">
    <text evidence="7">Belongs to the ABC transporter superfamily. ABCB family. Heavy Metal importer (TC 3.A.1.210) subfamily.</text>
</comment>
<dbReference type="PROSITE" id="PS50929">
    <property type="entry name" value="ABC_TM1F"/>
    <property type="match status" value="1"/>
</dbReference>
<accession>A0ABP1R0D1</accession>
<dbReference type="EMBL" id="CAXLJM020000049">
    <property type="protein sequence ID" value="CAL8113042.1"/>
    <property type="molecule type" value="Genomic_DNA"/>
</dbReference>
<dbReference type="InterPro" id="IPR027417">
    <property type="entry name" value="P-loop_NTPase"/>
</dbReference>
<evidence type="ECO:0000259" key="10">
    <source>
        <dbReference type="PROSITE" id="PS50929"/>
    </source>
</evidence>
<evidence type="ECO:0000256" key="3">
    <source>
        <dbReference type="ARBA" id="ARBA00022741"/>
    </source>
</evidence>
<evidence type="ECO:0000313" key="12">
    <source>
        <dbReference type="Proteomes" id="UP001642540"/>
    </source>
</evidence>
<dbReference type="InterPro" id="IPR036640">
    <property type="entry name" value="ABC1_TM_sf"/>
</dbReference>
<keyword evidence="3" id="KW-0547">Nucleotide-binding</keyword>
<proteinExistence type="inferred from homology"/>
<dbReference type="PANTHER" id="PTHR24221">
    <property type="entry name" value="ATP-BINDING CASSETTE SUB-FAMILY B"/>
    <property type="match status" value="1"/>
</dbReference>
<keyword evidence="5 8" id="KW-1133">Transmembrane helix</keyword>
<keyword evidence="4" id="KW-0067">ATP-binding</keyword>
<keyword evidence="12" id="KW-1185">Reference proteome</keyword>
<feature type="transmembrane region" description="Helical" evidence="8">
    <location>
        <begin position="72"/>
        <end position="95"/>
    </location>
</feature>
<dbReference type="PROSITE" id="PS00211">
    <property type="entry name" value="ABC_TRANSPORTER_1"/>
    <property type="match status" value="1"/>
</dbReference>
<evidence type="ECO:0000256" key="7">
    <source>
        <dbReference type="ARBA" id="ARBA00024363"/>
    </source>
</evidence>
<dbReference type="PROSITE" id="PS50893">
    <property type="entry name" value="ABC_TRANSPORTER_2"/>
    <property type="match status" value="1"/>
</dbReference>
<dbReference type="PANTHER" id="PTHR24221:SF654">
    <property type="entry name" value="ATP-BINDING CASSETTE SUB-FAMILY B MEMBER 6"/>
    <property type="match status" value="1"/>
</dbReference>
<evidence type="ECO:0000256" key="6">
    <source>
        <dbReference type="ARBA" id="ARBA00023136"/>
    </source>
</evidence>
<dbReference type="SMART" id="SM00382">
    <property type="entry name" value="AAA"/>
    <property type="match status" value="1"/>
</dbReference>
<evidence type="ECO:0000256" key="2">
    <source>
        <dbReference type="ARBA" id="ARBA00022692"/>
    </source>
</evidence>
<evidence type="ECO:0000256" key="8">
    <source>
        <dbReference type="SAM" id="Phobius"/>
    </source>
</evidence>
<feature type="domain" description="ABC transporter" evidence="9">
    <location>
        <begin position="412"/>
        <end position="646"/>
    </location>
</feature>
<protein>
    <recommendedName>
        <fullName evidence="13">ATP-binding cassette sub-family B member 6, mitochondrial</fullName>
    </recommendedName>
</protein>
<dbReference type="Proteomes" id="UP001642540">
    <property type="component" value="Unassembled WGS sequence"/>
</dbReference>
<feature type="transmembrane region" description="Helical" evidence="8">
    <location>
        <begin position="128"/>
        <end position="150"/>
    </location>
</feature>
<feature type="transmembrane region" description="Helical" evidence="8">
    <location>
        <begin position="208"/>
        <end position="226"/>
    </location>
</feature>
<keyword evidence="2 8" id="KW-0812">Transmembrane</keyword>
<evidence type="ECO:0000256" key="5">
    <source>
        <dbReference type="ARBA" id="ARBA00022989"/>
    </source>
</evidence>
<name>A0ABP1R0D1_9HEXA</name>
<comment type="subcellular location">
    <subcellularLocation>
        <location evidence="1">Membrane</location>
        <topology evidence="1">Multi-pass membrane protein</topology>
    </subcellularLocation>
</comment>
<keyword evidence="6 8" id="KW-0472">Membrane</keyword>
<dbReference type="SUPFAM" id="SSF90123">
    <property type="entry name" value="ABC transporter transmembrane region"/>
    <property type="match status" value="1"/>
</dbReference>
<dbReference type="Pfam" id="PF00664">
    <property type="entry name" value="ABC_membrane"/>
    <property type="match status" value="1"/>
</dbReference>
<comment type="caution">
    <text evidence="11">The sequence shown here is derived from an EMBL/GenBank/DDBJ whole genome shotgun (WGS) entry which is preliminary data.</text>
</comment>
<evidence type="ECO:0000259" key="9">
    <source>
        <dbReference type="PROSITE" id="PS50893"/>
    </source>
</evidence>
<dbReference type="InterPro" id="IPR003593">
    <property type="entry name" value="AAA+_ATPase"/>
</dbReference>
<reference evidence="11 12" key="1">
    <citation type="submission" date="2024-08" db="EMBL/GenBank/DDBJ databases">
        <authorList>
            <person name="Cucini C."/>
            <person name="Frati F."/>
        </authorList>
    </citation>
    <scope>NUCLEOTIDE SEQUENCE [LARGE SCALE GENOMIC DNA]</scope>
</reference>
<dbReference type="Pfam" id="PF00005">
    <property type="entry name" value="ABC_tran"/>
    <property type="match status" value="1"/>
</dbReference>